<dbReference type="EMBL" id="CM008047">
    <property type="protein sequence ID" value="PVH63684.1"/>
    <property type="molecule type" value="Genomic_DNA"/>
</dbReference>
<dbReference type="Gramene" id="PVH63684">
    <property type="protein sequence ID" value="PVH63684"/>
    <property type="gene ID" value="PAHAL_2G084900"/>
</dbReference>
<organism evidence="2">
    <name type="scientific">Panicum hallii</name>
    <dbReference type="NCBI Taxonomy" id="206008"/>
    <lineage>
        <taxon>Eukaryota</taxon>
        <taxon>Viridiplantae</taxon>
        <taxon>Streptophyta</taxon>
        <taxon>Embryophyta</taxon>
        <taxon>Tracheophyta</taxon>
        <taxon>Spermatophyta</taxon>
        <taxon>Magnoliopsida</taxon>
        <taxon>Liliopsida</taxon>
        <taxon>Poales</taxon>
        <taxon>Poaceae</taxon>
        <taxon>PACMAD clade</taxon>
        <taxon>Panicoideae</taxon>
        <taxon>Panicodae</taxon>
        <taxon>Paniceae</taxon>
        <taxon>Panicinae</taxon>
        <taxon>Panicum</taxon>
        <taxon>Panicum sect. Panicum</taxon>
    </lineage>
</organism>
<dbReference type="Gramene" id="PVH63685">
    <property type="protein sequence ID" value="PVH63685"/>
    <property type="gene ID" value="PAHAL_2G084900"/>
</dbReference>
<protein>
    <submittedName>
        <fullName evidence="2">Uncharacterized protein</fullName>
    </submittedName>
</protein>
<feature type="compositionally biased region" description="Pro residues" evidence="1">
    <location>
        <begin position="55"/>
        <end position="64"/>
    </location>
</feature>
<accession>A0A2T8KNC4</accession>
<reference evidence="2" key="1">
    <citation type="submission" date="2018-04" db="EMBL/GenBank/DDBJ databases">
        <title>WGS assembly of Panicum hallii.</title>
        <authorList>
            <person name="Lovell J."/>
            <person name="Jenkins J."/>
            <person name="Lowry D."/>
            <person name="Mamidi S."/>
            <person name="Sreedasyam A."/>
            <person name="Weng X."/>
            <person name="Barry K."/>
            <person name="Bonette J."/>
            <person name="Campitelli B."/>
            <person name="Daum C."/>
            <person name="Gordon S."/>
            <person name="Gould B."/>
            <person name="Lipzen A."/>
            <person name="Macqueen A."/>
            <person name="Palacio-Mejia J."/>
            <person name="Plott C."/>
            <person name="Shakirov E."/>
            <person name="Shu S."/>
            <person name="Yoshinaga Y."/>
            <person name="Zane M."/>
            <person name="Rokhsar D."/>
            <person name="Grimwood J."/>
            <person name="Schmutz J."/>
            <person name="Juenger T."/>
        </authorList>
    </citation>
    <scope>NUCLEOTIDE SEQUENCE [LARGE SCALE GENOMIC DNA]</scope>
    <source>
        <strain evidence="2">FIL2</strain>
    </source>
</reference>
<dbReference type="EMBL" id="CM008047">
    <property type="protein sequence ID" value="PVH63685.1"/>
    <property type="molecule type" value="Genomic_DNA"/>
</dbReference>
<evidence type="ECO:0000313" key="2">
    <source>
        <dbReference type="EMBL" id="PVH63685.1"/>
    </source>
</evidence>
<feature type="region of interest" description="Disordered" evidence="1">
    <location>
        <begin position="97"/>
        <end position="119"/>
    </location>
</feature>
<evidence type="ECO:0000256" key="1">
    <source>
        <dbReference type="SAM" id="MobiDB-lite"/>
    </source>
</evidence>
<dbReference type="AlphaFoldDB" id="A0A2T8KNC4"/>
<dbReference type="Proteomes" id="UP000243499">
    <property type="component" value="Chromosome 2"/>
</dbReference>
<proteinExistence type="predicted"/>
<name>A0A2T8KNC4_9POAL</name>
<sequence>MWPGITWAIPWPSPRRVAGLKKNLPARLARCPSARTPRCPHAASARPSRHHQCWPPSPPPPDPHLPSSQIRRYPVPGWPDPHLPADRLASSWWPGRRLAASPPQAQGRHPTPPPPEAPRQLCGLPVYPSARPCPETTRTRGEELAKEPEGFTAVVKVDQAPMLVDQALMLVDKSWLLTVEECVHGISKICWWA</sequence>
<feature type="region of interest" description="Disordered" evidence="1">
    <location>
        <begin position="32"/>
        <end position="79"/>
    </location>
</feature>
<gene>
    <name evidence="2" type="ORF">PAHAL_2G084900</name>
</gene>